<evidence type="ECO:0000313" key="3">
    <source>
        <dbReference type="EMBL" id="KAG0645238.1"/>
    </source>
</evidence>
<feature type="transmembrane region" description="Helical" evidence="1">
    <location>
        <begin position="262"/>
        <end position="282"/>
    </location>
</feature>
<keyword evidence="1" id="KW-0812">Transmembrane</keyword>
<feature type="transmembrane region" description="Helical" evidence="1">
    <location>
        <begin position="62"/>
        <end position="82"/>
    </location>
</feature>
<feature type="transmembrane region" description="Helical" evidence="1">
    <location>
        <begin position="302"/>
        <end position="325"/>
    </location>
</feature>
<proteinExistence type="predicted"/>
<name>A0A9P6SLB9_9HELO</name>
<accession>A0A9P6SLB9</accession>
<keyword evidence="1" id="KW-1133">Transmembrane helix</keyword>
<feature type="chain" id="PRO_5040204293" evidence="2">
    <location>
        <begin position="27"/>
        <end position="422"/>
    </location>
</feature>
<feature type="transmembrane region" description="Helical" evidence="1">
    <location>
        <begin position="94"/>
        <end position="113"/>
    </location>
</feature>
<dbReference type="Proteomes" id="UP000785200">
    <property type="component" value="Unassembled WGS sequence"/>
</dbReference>
<sequence length="422" mass="47877">MASKSYQRGVLLSVAIILSGSILVASSPTPPTLVGTFQRSLITENVEPLDCTTDFSGDYYGFGVRLGVYFAWLSSYFANTLLPSEISGSLDTNSIFLLGLLISLFNSTLHHEILQIDGLIIMQLSSGFLFSSLSLWGYRTSQYQKEGTAAIQRYGKIGTHCRLALAVAISMYGTWFWWEGLEDGLRVADNEKCQKISTWFFAEWPVSGGIHVFYIIVSFASSLYYGIMAITAVLAYMAKFFRVGWKGRMEYETGYSKRELKFLFNIFRVFNLFWIVFCAATIEMTLNKNHMLQTLAKNGEIAYPAQLIPLIIGTLSFVRVLWLIYSEWQEKNDRWSGSSNGEVKKTHHPSLHTGFNFTLDTFKQFFSFSAQPESSTPTFAAEESSMPDILRPWHHRYAVAILPWLSTFDSWKLESIARVAHR</sequence>
<gene>
    <name evidence="3" type="ORF">D0Z07_8935</name>
</gene>
<comment type="caution">
    <text evidence="3">The sequence shown here is derived from an EMBL/GenBank/DDBJ whole genome shotgun (WGS) entry which is preliminary data.</text>
</comment>
<organism evidence="3 4">
    <name type="scientific">Hyphodiscus hymeniophilus</name>
    <dbReference type="NCBI Taxonomy" id="353542"/>
    <lineage>
        <taxon>Eukaryota</taxon>
        <taxon>Fungi</taxon>
        <taxon>Dikarya</taxon>
        <taxon>Ascomycota</taxon>
        <taxon>Pezizomycotina</taxon>
        <taxon>Leotiomycetes</taxon>
        <taxon>Helotiales</taxon>
        <taxon>Hyphodiscaceae</taxon>
        <taxon>Hyphodiscus</taxon>
    </lineage>
</organism>
<evidence type="ECO:0000256" key="1">
    <source>
        <dbReference type="SAM" id="Phobius"/>
    </source>
</evidence>
<reference evidence="3" key="1">
    <citation type="submission" date="2019-07" db="EMBL/GenBank/DDBJ databases">
        <title>Hyphodiscus hymeniophilus genome sequencing and assembly.</title>
        <authorList>
            <person name="Kramer G."/>
            <person name="Nodwell J."/>
        </authorList>
    </citation>
    <scope>NUCLEOTIDE SEQUENCE</scope>
    <source>
        <strain evidence="3">ATCC 34498</strain>
    </source>
</reference>
<evidence type="ECO:0000313" key="4">
    <source>
        <dbReference type="Proteomes" id="UP000785200"/>
    </source>
</evidence>
<evidence type="ECO:0000256" key="2">
    <source>
        <dbReference type="SAM" id="SignalP"/>
    </source>
</evidence>
<protein>
    <submittedName>
        <fullName evidence="3">Uncharacterized protein</fullName>
    </submittedName>
</protein>
<keyword evidence="2" id="KW-0732">Signal</keyword>
<feature type="transmembrane region" description="Helical" evidence="1">
    <location>
        <begin position="212"/>
        <end position="241"/>
    </location>
</feature>
<dbReference type="AlphaFoldDB" id="A0A9P6SLB9"/>
<dbReference type="OrthoDB" id="3945378at2759"/>
<feature type="transmembrane region" description="Helical" evidence="1">
    <location>
        <begin position="119"/>
        <end position="138"/>
    </location>
</feature>
<feature type="transmembrane region" description="Helical" evidence="1">
    <location>
        <begin position="159"/>
        <end position="178"/>
    </location>
</feature>
<keyword evidence="4" id="KW-1185">Reference proteome</keyword>
<dbReference type="EMBL" id="VNKQ01000019">
    <property type="protein sequence ID" value="KAG0645238.1"/>
    <property type="molecule type" value="Genomic_DNA"/>
</dbReference>
<keyword evidence="1" id="KW-0472">Membrane</keyword>
<feature type="signal peptide" evidence="2">
    <location>
        <begin position="1"/>
        <end position="26"/>
    </location>
</feature>